<feature type="region of interest" description="Disordered" evidence="1">
    <location>
        <begin position="174"/>
        <end position="196"/>
    </location>
</feature>
<gene>
    <name evidence="2" type="ORF">H8706_11030</name>
</gene>
<protein>
    <submittedName>
        <fullName evidence="2">Uncharacterized protein</fullName>
    </submittedName>
</protein>
<proteinExistence type="predicted"/>
<evidence type="ECO:0000313" key="2">
    <source>
        <dbReference type="EMBL" id="MBC8597390.1"/>
    </source>
</evidence>
<dbReference type="Proteomes" id="UP000647416">
    <property type="component" value="Unassembled WGS sequence"/>
</dbReference>
<comment type="caution">
    <text evidence="2">The sequence shown here is derived from an EMBL/GenBank/DDBJ whole genome shotgun (WGS) entry which is preliminary data.</text>
</comment>
<reference evidence="2" key="1">
    <citation type="submission" date="2020-08" db="EMBL/GenBank/DDBJ databases">
        <title>Genome public.</title>
        <authorList>
            <person name="Liu C."/>
            <person name="Sun Q."/>
        </authorList>
    </citation>
    <scope>NUCLEOTIDE SEQUENCE</scope>
    <source>
        <strain evidence="2">NSJ-50</strain>
    </source>
</reference>
<organism evidence="2 3">
    <name type="scientific">Qingrenia yutianensis</name>
    <dbReference type="NCBI Taxonomy" id="2763676"/>
    <lineage>
        <taxon>Bacteria</taxon>
        <taxon>Bacillati</taxon>
        <taxon>Bacillota</taxon>
        <taxon>Clostridia</taxon>
        <taxon>Eubacteriales</taxon>
        <taxon>Oscillospiraceae</taxon>
        <taxon>Qingrenia</taxon>
    </lineage>
</organism>
<dbReference type="RefSeq" id="WP_262432671.1">
    <property type="nucleotide sequence ID" value="NZ_JACRTE010000026.1"/>
</dbReference>
<dbReference type="AlphaFoldDB" id="A0A926IU86"/>
<dbReference type="EMBL" id="JACRTE010000026">
    <property type="protein sequence ID" value="MBC8597390.1"/>
    <property type="molecule type" value="Genomic_DNA"/>
</dbReference>
<name>A0A926IU86_9FIRM</name>
<accession>A0A926IU86</accession>
<evidence type="ECO:0000313" key="3">
    <source>
        <dbReference type="Proteomes" id="UP000647416"/>
    </source>
</evidence>
<evidence type="ECO:0000256" key="1">
    <source>
        <dbReference type="SAM" id="MobiDB-lite"/>
    </source>
</evidence>
<keyword evidence="3" id="KW-1185">Reference proteome</keyword>
<sequence length="196" mass="22740">MSYKNNAISSDDPKAIEKLTEKLQKCEELQTLMKKANAHYKKYGTVKGCEGISDEKAENLDMSARSVHYHWEKQPFPSYHITNNGAEIRRIKKRIENLEANKNTEFVGWKFNGGEAVINEDKNRLQLLFDEKPSKEQRETLKANGFRWAPSDAAWQRQLNPNAFYAANRIDFIKPENGERPTDLQPKEPKKSEPER</sequence>